<gene>
    <name evidence="1" type="ORF">SAMN05421813_12012</name>
</gene>
<dbReference type="EMBL" id="FNHH01000020">
    <property type="protein sequence ID" value="SDM69603.1"/>
    <property type="molecule type" value="Genomic_DNA"/>
</dbReference>
<dbReference type="AlphaFoldDB" id="A0A1G9VC01"/>
<proteinExistence type="predicted"/>
<keyword evidence="2" id="KW-1185">Reference proteome</keyword>
<protein>
    <submittedName>
        <fullName evidence="1">Uncharacterized protein</fullName>
    </submittedName>
</protein>
<dbReference type="Proteomes" id="UP000199226">
    <property type="component" value="Unassembled WGS sequence"/>
</dbReference>
<evidence type="ECO:0000313" key="1">
    <source>
        <dbReference type="EMBL" id="SDM69603.1"/>
    </source>
</evidence>
<accession>A0A1G9VC01</accession>
<evidence type="ECO:0000313" key="2">
    <source>
        <dbReference type="Proteomes" id="UP000199226"/>
    </source>
</evidence>
<reference evidence="2" key="1">
    <citation type="submission" date="2016-10" db="EMBL/GenBank/DDBJ databases">
        <authorList>
            <person name="Varghese N."/>
            <person name="Submissions S."/>
        </authorList>
    </citation>
    <scope>NUCLEOTIDE SEQUENCE [LARGE SCALE GENOMIC DNA]</scope>
    <source>
        <strain evidence="2">DSM 24536</strain>
    </source>
</reference>
<sequence length="44" mass="5086">MNMTMKNVTIKGLIKALNTNKCTFFTGIKIEKIYLYAPNTLIKY</sequence>
<organism evidence="1 2">
    <name type="scientific">Daejeonella rubra</name>
    <dbReference type="NCBI Taxonomy" id="990371"/>
    <lineage>
        <taxon>Bacteria</taxon>
        <taxon>Pseudomonadati</taxon>
        <taxon>Bacteroidota</taxon>
        <taxon>Sphingobacteriia</taxon>
        <taxon>Sphingobacteriales</taxon>
        <taxon>Sphingobacteriaceae</taxon>
        <taxon>Daejeonella</taxon>
    </lineage>
</organism>
<name>A0A1G9VC01_9SPHI</name>